<dbReference type="GO" id="GO:0009338">
    <property type="term" value="C:exodeoxyribonuclease V complex"/>
    <property type="evidence" value="ECO:0007669"/>
    <property type="project" value="InterPro"/>
</dbReference>
<dbReference type="InterPro" id="IPR041500">
    <property type="entry name" value="RecC_C"/>
</dbReference>
<keyword evidence="8 10" id="KW-0238">DNA-binding</keyword>
<dbReference type="Gene3D" id="1.10.10.160">
    <property type="match status" value="1"/>
</dbReference>
<evidence type="ECO:0000256" key="8">
    <source>
        <dbReference type="ARBA" id="ARBA00023125"/>
    </source>
</evidence>
<dbReference type="OrthoDB" id="9762834at2"/>
<dbReference type="SUPFAM" id="SSF52540">
    <property type="entry name" value="P-loop containing nucleoside triphosphate hydrolases"/>
    <property type="match status" value="2"/>
</dbReference>
<evidence type="ECO:0000256" key="4">
    <source>
        <dbReference type="ARBA" id="ARBA00022801"/>
    </source>
</evidence>
<keyword evidence="9 10" id="KW-0234">DNA repair</keyword>
<dbReference type="HAMAP" id="MF_01486">
    <property type="entry name" value="RecC"/>
    <property type="match status" value="1"/>
</dbReference>
<keyword evidence="6 10" id="KW-0269">Exonuclease</keyword>
<comment type="subunit">
    <text evidence="10">Heterotrimer of RecB, RecC and RecD. All subunits contribute to DNA-binding.</text>
</comment>
<dbReference type="SUPFAM" id="SSF52980">
    <property type="entry name" value="Restriction endonuclease-like"/>
    <property type="match status" value="1"/>
</dbReference>
<evidence type="ECO:0000313" key="13">
    <source>
        <dbReference type="Proteomes" id="UP000288212"/>
    </source>
</evidence>
<dbReference type="InterPro" id="IPR013986">
    <property type="entry name" value="DExx_box_DNA_helicase_dom_sf"/>
</dbReference>
<comment type="miscellaneous">
    <text evidence="10">In the RecBCD complex, RecB has a slow 3'-5' helicase, an exonuclease activity and loads RecA onto ssDNA, RecD has a fast 5'-3' helicase activity, while RecC stimulates the ATPase and processivity of the RecB helicase and contributes to recognition of the Chi site.</text>
</comment>
<keyword evidence="7 10" id="KW-0067">ATP-binding</keyword>
<dbReference type="PANTHER" id="PTHR30591:SF1">
    <property type="entry name" value="RECBCD ENZYME SUBUNIT RECC"/>
    <property type="match status" value="1"/>
</dbReference>
<dbReference type="NCBIfam" id="TIGR01450">
    <property type="entry name" value="recC"/>
    <property type="match status" value="1"/>
</dbReference>
<evidence type="ECO:0000313" key="12">
    <source>
        <dbReference type="EMBL" id="RUO20179.1"/>
    </source>
</evidence>
<dbReference type="RefSeq" id="WP_126792174.1">
    <property type="nucleotide sequence ID" value="NZ_PIPI01000003.1"/>
</dbReference>
<keyword evidence="5 10" id="KW-0347">Helicase</keyword>
<dbReference type="GO" id="GO:0003677">
    <property type="term" value="F:DNA binding"/>
    <property type="evidence" value="ECO:0007669"/>
    <property type="project" value="UniProtKB-UniRule"/>
</dbReference>
<evidence type="ECO:0000256" key="10">
    <source>
        <dbReference type="HAMAP-Rule" id="MF_01486"/>
    </source>
</evidence>
<dbReference type="Pfam" id="PF04257">
    <property type="entry name" value="Exonuc_V_gamma"/>
    <property type="match status" value="1"/>
</dbReference>
<evidence type="ECO:0000256" key="6">
    <source>
        <dbReference type="ARBA" id="ARBA00022839"/>
    </source>
</evidence>
<evidence type="ECO:0000256" key="9">
    <source>
        <dbReference type="ARBA" id="ARBA00023204"/>
    </source>
</evidence>
<comment type="caution">
    <text evidence="12">The sequence shown here is derived from an EMBL/GenBank/DDBJ whole genome shotgun (WGS) entry which is preliminary data.</text>
</comment>
<dbReference type="GO" id="GO:0005524">
    <property type="term" value="F:ATP binding"/>
    <property type="evidence" value="ECO:0007669"/>
    <property type="project" value="UniProtKB-UniRule"/>
</dbReference>
<dbReference type="Gene3D" id="3.40.50.300">
    <property type="entry name" value="P-loop containing nucleotide triphosphate hydrolases"/>
    <property type="match status" value="2"/>
</dbReference>
<comment type="similarity">
    <text evidence="10">Belongs to the RecC family.</text>
</comment>
<evidence type="ECO:0000256" key="7">
    <source>
        <dbReference type="ARBA" id="ARBA00022840"/>
    </source>
</evidence>
<accession>A0A432VUI7</accession>
<dbReference type="GO" id="GO:0000724">
    <property type="term" value="P:double-strand break repair via homologous recombination"/>
    <property type="evidence" value="ECO:0007669"/>
    <property type="project" value="UniProtKB-UniRule"/>
</dbReference>
<keyword evidence="3 10" id="KW-0227">DNA damage</keyword>
<evidence type="ECO:0000256" key="1">
    <source>
        <dbReference type="ARBA" id="ARBA00022722"/>
    </source>
</evidence>
<dbReference type="GO" id="GO:0003678">
    <property type="term" value="F:DNA helicase activity"/>
    <property type="evidence" value="ECO:0007669"/>
    <property type="project" value="UniProtKB-UniRule"/>
</dbReference>
<dbReference type="Pfam" id="PF17946">
    <property type="entry name" value="RecC_C"/>
    <property type="match status" value="1"/>
</dbReference>
<evidence type="ECO:0000256" key="5">
    <source>
        <dbReference type="ARBA" id="ARBA00022806"/>
    </source>
</evidence>
<reference evidence="12 13" key="1">
    <citation type="journal article" date="2011" name="Front. Microbiol.">
        <title>Genomic signatures of strain selection and enhancement in Bacillus atrophaeus var. globigii, a historical biowarfare simulant.</title>
        <authorList>
            <person name="Gibbons H.S."/>
            <person name="Broomall S.M."/>
            <person name="McNew L.A."/>
            <person name="Daligault H."/>
            <person name="Chapman C."/>
            <person name="Bruce D."/>
            <person name="Karavis M."/>
            <person name="Krepps M."/>
            <person name="McGregor P.A."/>
            <person name="Hong C."/>
            <person name="Park K.H."/>
            <person name="Akmal A."/>
            <person name="Feldman A."/>
            <person name="Lin J.S."/>
            <person name="Chang W.E."/>
            <person name="Higgs B.W."/>
            <person name="Demirev P."/>
            <person name="Lindquist J."/>
            <person name="Liem A."/>
            <person name="Fochler E."/>
            <person name="Read T.D."/>
            <person name="Tapia R."/>
            <person name="Johnson S."/>
            <person name="Bishop-Lilly K.A."/>
            <person name="Detter C."/>
            <person name="Han C."/>
            <person name="Sozhamannan S."/>
            <person name="Rosenzweig C.N."/>
            <person name="Skowronski E.W."/>
        </authorList>
    </citation>
    <scope>NUCLEOTIDE SEQUENCE [LARGE SCALE GENOMIC DNA]</scope>
    <source>
        <strain evidence="12 13">AK5</strain>
    </source>
</reference>
<feature type="domain" description="RecC C-terminal" evidence="11">
    <location>
        <begin position="856"/>
        <end position="1110"/>
    </location>
</feature>
<keyword evidence="4 10" id="KW-0378">Hydrolase</keyword>
<dbReference type="Proteomes" id="UP000288212">
    <property type="component" value="Unassembled WGS sequence"/>
</dbReference>
<dbReference type="InterPro" id="IPR027417">
    <property type="entry name" value="P-loop_NTPase"/>
</dbReference>
<comment type="function">
    <text evidence="10">A helicase/nuclease that prepares dsDNA breaks (DSB) for recombinational DNA repair. Binds to DSBs and unwinds DNA via a highly rapid and processive ATP-dependent bidirectional helicase activity. Unwinds dsDNA until it encounters a Chi (crossover hotspot instigator) sequence from the 3' direction. Cuts ssDNA a few nucleotides 3' to the Chi site. The properties and activities of the enzyme are changed at Chi. The Chi-altered holoenzyme produces a long 3'-ssDNA overhang and facilitates RecA-binding to the ssDNA for homologous DNA recombination and repair. Holoenzyme degrades any linearized DNA that is unable to undergo homologous recombination. In the holoenzyme this subunit recognizes the wild-type Chi sequence, and when added to isolated RecB increases its ATP-dependent helicase processivity.</text>
</comment>
<proteinExistence type="inferred from homology"/>
<keyword evidence="13" id="KW-1185">Reference proteome</keyword>
<gene>
    <name evidence="10 12" type="primary">recC</name>
    <name evidence="12" type="ORF">CWE06_06015</name>
</gene>
<dbReference type="PANTHER" id="PTHR30591">
    <property type="entry name" value="RECBCD ENZYME SUBUNIT RECC"/>
    <property type="match status" value="1"/>
</dbReference>
<dbReference type="InterPro" id="IPR006697">
    <property type="entry name" value="RecC"/>
</dbReference>
<dbReference type="EMBL" id="PIPI01000003">
    <property type="protein sequence ID" value="RUO20179.1"/>
    <property type="molecule type" value="Genomic_DNA"/>
</dbReference>
<evidence type="ECO:0000259" key="11">
    <source>
        <dbReference type="Pfam" id="PF17946"/>
    </source>
</evidence>
<sequence>MQQELVPGLVVAHSHRLEDLTSVAVTFMANYPLAPLEEETVLVQSNGIAQWLKINLAEANGIAAMLNVTLPARFVWKAYRAVLGDSIPKESPFDKDRLTWRIMRILPELVEANQDGAFSALANYLGASAAQSGQHDDQRKLFQLSQRIADLFDQYQNYRADWLDRWSAGRDVLDTSGQQQPQQVPAKDLWQPQLWRALVNDIGPEHFWTNRAELHRQFTQKAKALTQRPANMPPRVLIFGISSLPQQTLEVLDAIKGFTQVVLCVHNPCQHYWANIVDGKEALKQVLKQAPRRHELKADMAEDIADDELHHHAQPLLAAWGKQGRDYIHLLDLYDETLAKQEAFENIRFELFDETPAENLLQQLQNDVLNLRPLHETQEHWPPVAAHDRSLQFHNCHSIQREVEVLHDQLLAAFANDKELRPRDIMVMVPDVNAYAPHVQAVFGRLDRQDPRHIPFTIADQGQRHQQPLMVALELLLSLEQSRVTQADVFSLLSVPALQQRFGFSQQEIIEVQRWLDDAGARWGLDAQHRAQFGMPEQTATNSWWFALERMVFGYAIGRPASEEQARWHDIEPYHEVAGLSADAVGKLASLIEALNQWWHLTQQRHAMAAWAQHAGHLLARFFAATDDAEQVLLTQLQQVLESLQEVVSESGLTADLELSIFKESWLSQVDQPNLNQRFLAGAVNFATLMPMRAIPFRHIYVLGMNDDAYPRRQPSSDFDLMVERYRPGDRARRDDDRYLFLEALLSARDCFSMSWVGHGAQDNSEWPPSVLIAQLREHIQQGWRLESASGESKDLLANLTCEHKLQAFNPLYLQHSTPQPPYFTYMHEWLAAHTDSADQQLDVPPWQADAQEQRVLNVRDLVKFLREPAQPFFNYRLDTYFVSDENQTNDSEAFSLDGISAWQIKEELLAGSLTWLQDVHAHTPEQLAELEDLESLQTTLQPQLARMQREGRLGVEPMTTVLANRLFDKVTPQLQHAAALLQAYPIAVPDHQLDYVWGEFVLRDVAQQLYQNELGEQLQLLVSSSRLSEKHEFLPYVKHLLLSLVSGNRVTTVALFAPDQYGNVKTLELPPLNRDQSVNLITELLSELRRQLSSPCGMVGELALSWLETYTQAISGSKPNAKGKQSTAPVTAEEAIDIANEKVLETIDSSSAGDLSAWRYAGRIESDAATMLASDSFWQLLERVYGPFVRLKHGQPIEFALPESNFAEQTDSKGDAS</sequence>
<evidence type="ECO:0000256" key="3">
    <source>
        <dbReference type="ARBA" id="ARBA00022763"/>
    </source>
</evidence>
<dbReference type="Gene3D" id="3.40.50.10930">
    <property type="match status" value="1"/>
</dbReference>
<dbReference type="AlphaFoldDB" id="A0A432VUI7"/>
<protein>
    <recommendedName>
        <fullName evidence="10">RecBCD enzyme subunit RecC</fullName>
    </recommendedName>
    <alternativeName>
        <fullName evidence="10">Exonuclease V subunit RecC</fullName>
        <shortName evidence="10">ExoV subunit RecC</shortName>
    </alternativeName>
    <alternativeName>
        <fullName evidence="10">Helicase/nuclease RecBCD subunit RecC</fullName>
    </alternativeName>
</protein>
<dbReference type="GO" id="GO:0008854">
    <property type="term" value="F:exodeoxyribonuclease V activity"/>
    <property type="evidence" value="ECO:0007669"/>
    <property type="project" value="InterPro"/>
</dbReference>
<dbReference type="PIRSF" id="PIRSF000980">
    <property type="entry name" value="RecC"/>
    <property type="match status" value="1"/>
</dbReference>
<dbReference type="InterPro" id="IPR011335">
    <property type="entry name" value="Restrct_endonuc-II-like"/>
</dbReference>
<keyword evidence="1 10" id="KW-0540">Nuclease</keyword>
<name>A0A432VUI7_9GAMM</name>
<keyword evidence="2 10" id="KW-0547">Nucleotide-binding</keyword>
<evidence type="ECO:0000256" key="2">
    <source>
        <dbReference type="ARBA" id="ARBA00022741"/>
    </source>
</evidence>
<organism evidence="12 13">
    <name type="scientific">Aliidiomarina haloalkalitolerans</name>
    <dbReference type="NCBI Taxonomy" id="859059"/>
    <lineage>
        <taxon>Bacteria</taxon>
        <taxon>Pseudomonadati</taxon>
        <taxon>Pseudomonadota</taxon>
        <taxon>Gammaproteobacteria</taxon>
        <taxon>Alteromonadales</taxon>
        <taxon>Idiomarinaceae</taxon>
        <taxon>Aliidiomarina</taxon>
    </lineage>
</organism>